<gene>
    <name evidence="3" type="ORF">DP107_08060</name>
</gene>
<dbReference type="InParanoid" id="A0A554N9Z4"/>
<feature type="compositionally biased region" description="Acidic residues" evidence="1">
    <location>
        <begin position="1"/>
        <end position="31"/>
    </location>
</feature>
<evidence type="ECO:0000259" key="2">
    <source>
        <dbReference type="Pfam" id="PF26456"/>
    </source>
</evidence>
<dbReference type="Proteomes" id="UP000319894">
    <property type="component" value="Unassembled WGS sequence"/>
</dbReference>
<feature type="region of interest" description="Disordered" evidence="1">
    <location>
        <begin position="1"/>
        <end position="94"/>
    </location>
</feature>
<evidence type="ECO:0000256" key="1">
    <source>
        <dbReference type="SAM" id="MobiDB-lite"/>
    </source>
</evidence>
<comment type="caution">
    <text evidence="3">The sequence shown here is derived from an EMBL/GenBank/DDBJ whole genome shotgun (WGS) entry which is preliminary data.</text>
</comment>
<proteinExistence type="predicted"/>
<organism evidence="3 4">
    <name type="scientific">Haloglomus irregulare</name>
    <dbReference type="NCBI Taxonomy" id="2234134"/>
    <lineage>
        <taxon>Archaea</taxon>
        <taxon>Methanobacteriati</taxon>
        <taxon>Methanobacteriota</taxon>
        <taxon>Stenosarchaea group</taxon>
        <taxon>Halobacteria</taxon>
        <taxon>Halobacteriales</taxon>
        <taxon>Natronomonadaceae</taxon>
        <taxon>Haloglomus</taxon>
    </lineage>
</organism>
<dbReference type="RefSeq" id="WP_144261648.1">
    <property type="nucleotide sequence ID" value="NZ_QMDX01000004.1"/>
</dbReference>
<feature type="compositionally biased region" description="Acidic residues" evidence="1">
    <location>
        <begin position="47"/>
        <end position="59"/>
    </location>
</feature>
<reference evidence="3 4" key="1">
    <citation type="submission" date="2018-06" db="EMBL/GenBank/DDBJ databases">
        <title>Natronomonas sp. F16-60 a new haloarchaeon isolated from a solar saltern of Isla Cristina, Huelva, Spain.</title>
        <authorList>
            <person name="Duran-Viseras A."/>
            <person name="Sanchez-Porro C."/>
            <person name="Ventosa A."/>
        </authorList>
    </citation>
    <scope>NUCLEOTIDE SEQUENCE [LARGE SCALE GENOMIC DNA]</scope>
    <source>
        <strain evidence="3 4">F16-60</strain>
    </source>
</reference>
<feature type="domain" description="DUF8135" evidence="2">
    <location>
        <begin position="97"/>
        <end position="144"/>
    </location>
</feature>
<dbReference type="OrthoDB" id="204982at2157"/>
<dbReference type="InterPro" id="IPR058448">
    <property type="entry name" value="DUF8135"/>
</dbReference>
<keyword evidence="4" id="KW-1185">Reference proteome</keyword>
<dbReference type="Pfam" id="PF26456">
    <property type="entry name" value="DUF8135"/>
    <property type="match status" value="1"/>
</dbReference>
<dbReference type="EMBL" id="QMDX01000004">
    <property type="protein sequence ID" value="TSD14201.1"/>
    <property type="molecule type" value="Genomic_DNA"/>
</dbReference>
<accession>A0A554N9Z4</accession>
<name>A0A554N9Z4_9EURY</name>
<evidence type="ECO:0000313" key="4">
    <source>
        <dbReference type="Proteomes" id="UP000319894"/>
    </source>
</evidence>
<evidence type="ECO:0000313" key="3">
    <source>
        <dbReference type="EMBL" id="TSD14201.1"/>
    </source>
</evidence>
<sequence>MSDDDTVEEEADPYADVETGDDPFSEFDLDDGTGGADAPEDALFTEVETDGVDDEDVWAELEGSATAGASEPDTGPEFDAGSAPLEGEDAPTSGETVVRKRAYCEQCEYFSDPPNVACGFPDGEIVELVDTERFKMRNCPVVARREHSDISAIAGRSEPELEPGDPTTAESGEDD</sequence>
<protein>
    <recommendedName>
        <fullName evidence="2">DUF8135 domain-containing protein</fullName>
    </recommendedName>
</protein>
<dbReference type="AlphaFoldDB" id="A0A554N9Z4"/>
<feature type="region of interest" description="Disordered" evidence="1">
    <location>
        <begin position="145"/>
        <end position="175"/>
    </location>
</feature>